<dbReference type="EMBL" id="RBIG01000001">
    <property type="protein sequence ID" value="RKQ72986.1"/>
    <property type="molecule type" value="Genomic_DNA"/>
</dbReference>
<feature type="region of interest" description="Disordered" evidence="1">
    <location>
        <begin position="1"/>
        <end position="35"/>
    </location>
</feature>
<protein>
    <submittedName>
        <fullName evidence="2">Uncharacterized protein</fullName>
    </submittedName>
</protein>
<proteinExistence type="predicted"/>
<evidence type="ECO:0000313" key="2">
    <source>
        <dbReference type="EMBL" id="RKQ72986.1"/>
    </source>
</evidence>
<dbReference type="AlphaFoldDB" id="A0A420WQ43"/>
<evidence type="ECO:0000313" key="3">
    <source>
        <dbReference type="Proteomes" id="UP000277424"/>
    </source>
</evidence>
<gene>
    <name evidence="2" type="ORF">BCL74_0756</name>
</gene>
<accession>A0A420WQ43</accession>
<dbReference type="Proteomes" id="UP000277424">
    <property type="component" value="Unassembled WGS sequence"/>
</dbReference>
<name>A0A420WQ43_9PROT</name>
<sequence length="241" mass="25388">MAINPVPTYNYNPQTAPTGSRSNAVSAQPPKDSAPGMYVVRSTTGAKPQMLGFIIENRDPDAIRGQLREQLSNFFSVFYKKESDANAAIDKTLSSLSGLIDKAASDSSVDGFDIRLSQVATQYSAGGSSLASILGIGIEAGLSRDGKVAVEDTKVADVAGNAVPLTEKELSVGFKEGRYTRTDSTLGGATGGASGNERLQKAMDQLRETQDALDRFRKGDTGALKPLLERLMGNSGFSVSA</sequence>
<reference evidence="2 3" key="1">
    <citation type="submission" date="2018-10" db="EMBL/GenBank/DDBJ databases">
        <title>Comparative analysis of microorganisms from saline springs in Andes Mountain Range, Colombia.</title>
        <authorList>
            <person name="Rubin E."/>
        </authorList>
    </citation>
    <scope>NUCLEOTIDE SEQUENCE [LARGE SCALE GENOMIC DNA]</scope>
    <source>
        <strain evidence="2 3">USBA 36</strain>
    </source>
</reference>
<evidence type="ECO:0000256" key="1">
    <source>
        <dbReference type="SAM" id="MobiDB-lite"/>
    </source>
</evidence>
<organism evidence="2 3">
    <name type="scientific">Oceanibaculum indicum</name>
    <dbReference type="NCBI Taxonomy" id="526216"/>
    <lineage>
        <taxon>Bacteria</taxon>
        <taxon>Pseudomonadati</taxon>
        <taxon>Pseudomonadota</taxon>
        <taxon>Alphaproteobacteria</taxon>
        <taxon>Rhodospirillales</taxon>
        <taxon>Oceanibaculaceae</taxon>
        <taxon>Oceanibaculum</taxon>
    </lineage>
</organism>
<feature type="compositionally biased region" description="Polar residues" evidence="1">
    <location>
        <begin position="7"/>
        <end position="26"/>
    </location>
</feature>
<comment type="caution">
    <text evidence="2">The sequence shown here is derived from an EMBL/GenBank/DDBJ whole genome shotgun (WGS) entry which is preliminary data.</text>
</comment>